<evidence type="ECO:0000256" key="1">
    <source>
        <dbReference type="ARBA" id="ARBA00009437"/>
    </source>
</evidence>
<organism evidence="6 7">
    <name type="scientific">Nitratireductor thuwali</name>
    <dbReference type="NCBI Taxonomy" id="2267699"/>
    <lineage>
        <taxon>Bacteria</taxon>
        <taxon>Pseudomonadati</taxon>
        <taxon>Pseudomonadota</taxon>
        <taxon>Alphaproteobacteria</taxon>
        <taxon>Hyphomicrobiales</taxon>
        <taxon>Phyllobacteriaceae</taxon>
        <taxon>Nitratireductor</taxon>
    </lineage>
</organism>
<dbReference type="PANTHER" id="PTHR30126">
    <property type="entry name" value="HTH-TYPE TRANSCRIPTIONAL REGULATOR"/>
    <property type="match status" value="1"/>
</dbReference>
<dbReference type="InterPro" id="IPR005119">
    <property type="entry name" value="LysR_subst-bd"/>
</dbReference>
<dbReference type="InterPro" id="IPR000847">
    <property type="entry name" value="LysR_HTH_N"/>
</dbReference>
<dbReference type="SUPFAM" id="SSF53850">
    <property type="entry name" value="Periplasmic binding protein-like II"/>
    <property type="match status" value="1"/>
</dbReference>
<reference evidence="6 7" key="1">
    <citation type="submission" date="2018-07" db="EMBL/GenBank/DDBJ databases">
        <title>Genome sequence of Nitratireductor thuwali#1536.</title>
        <authorList>
            <person name="Michoud G."/>
            <person name="Merlino G."/>
            <person name="Sefrji F.O."/>
            <person name="Daffonchio D."/>
        </authorList>
    </citation>
    <scope>NUCLEOTIDE SEQUENCE [LARGE SCALE GENOMIC DNA]</scope>
    <source>
        <strain evidence="7">Nit1536</strain>
    </source>
</reference>
<keyword evidence="3" id="KW-0238">DNA-binding</keyword>
<evidence type="ECO:0000259" key="5">
    <source>
        <dbReference type="PROSITE" id="PS50931"/>
    </source>
</evidence>
<dbReference type="InterPro" id="IPR036388">
    <property type="entry name" value="WH-like_DNA-bd_sf"/>
</dbReference>
<dbReference type="Pfam" id="PF00126">
    <property type="entry name" value="HTH_1"/>
    <property type="match status" value="2"/>
</dbReference>
<evidence type="ECO:0000313" key="7">
    <source>
        <dbReference type="Proteomes" id="UP001342418"/>
    </source>
</evidence>
<evidence type="ECO:0000256" key="3">
    <source>
        <dbReference type="ARBA" id="ARBA00023125"/>
    </source>
</evidence>
<feature type="domain" description="HTH lysR-type" evidence="5">
    <location>
        <begin position="5"/>
        <end position="62"/>
    </location>
</feature>
<dbReference type="InterPro" id="IPR036390">
    <property type="entry name" value="WH_DNA-bd_sf"/>
</dbReference>
<dbReference type="PANTHER" id="PTHR30126:SF98">
    <property type="entry name" value="HTH-TYPE TRANSCRIPTIONAL ACTIVATOR BAUR"/>
    <property type="match status" value="1"/>
</dbReference>
<name>A0ABY5MI20_9HYPH</name>
<proteinExistence type="inferred from homology"/>
<protein>
    <submittedName>
        <fullName evidence="6">HTH-type transcriptional activator CmpR</fullName>
    </submittedName>
</protein>
<dbReference type="RefSeq" id="WP_338529096.1">
    <property type="nucleotide sequence ID" value="NZ_CP030941.1"/>
</dbReference>
<dbReference type="EMBL" id="CP030941">
    <property type="protein sequence ID" value="UUP16690.1"/>
    <property type="molecule type" value="Genomic_DNA"/>
</dbReference>
<keyword evidence="7" id="KW-1185">Reference proteome</keyword>
<dbReference type="Gene3D" id="3.40.190.10">
    <property type="entry name" value="Periplasmic binding protein-like II"/>
    <property type="match status" value="2"/>
</dbReference>
<comment type="similarity">
    <text evidence="1">Belongs to the LysR transcriptional regulatory family.</text>
</comment>
<dbReference type="Gene3D" id="1.10.10.10">
    <property type="entry name" value="Winged helix-like DNA-binding domain superfamily/Winged helix DNA-binding domain"/>
    <property type="match status" value="2"/>
</dbReference>
<sequence length="398" mass="43039">MKDYPNLRHVRLFCACLQRGSVSRAAEEIGLTQAAASQALARFEAIFGRRLIDRQNGAPAATPEGRIVLARARRALDLIQAGCGRLPGADRNAASRLTIAHMRALAAFAARGSFSAAARLLGQSEPAVHRAARDAEASLNVPLFEGAGRAIRLSPLGRSAARWSRLALNELENAGAELGESEGRFEGRVPVGTLPLTRTSLVPRAIARVASRHPQAQFEIVEGRYDALVGDLEDGRIDLIVGALRGAFPARSLVQEDLFTYCLAVVAGRGHPLLDRNGLSIADLADYPWVVAREGTPSREVFSQMAAHFPPDRPPRCTVEAGSLVAIRGLLLHSHHLALLSRHQIRYDMEAGFLRPLDVELPPHARSVGITYRRHWMATALQAEFIDALRDAAAEAGA</sequence>
<dbReference type="Proteomes" id="UP001342418">
    <property type="component" value="Chromosome"/>
</dbReference>
<keyword evidence="4" id="KW-0804">Transcription</keyword>
<evidence type="ECO:0000256" key="4">
    <source>
        <dbReference type="ARBA" id="ARBA00023163"/>
    </source>
</evidence>
<keyword evidence="2" id="KW-0805">Transcription regulation</keyword>
<evidence type="ECO:0000256" key="2">
    <source>
        <dbReference type="ARBA" id="ARBA00023015"/>
    </source>
</evidence>
<feature type="domain" description="HTH lysR-type" evidence="5">
    <location>
        <begin position="97"/>
        <end position="154"/>
    </location>
</feature>
<evidence type="ECO:0000313" key="6">
    <source>
        <dbReference type="EMBL" id="UUP16690.1"/>
    </source>
</evidence>
<gene>
    <name evidence="6" type="primary">cmpR_2</name>
    <name evidence="6" type="ORF">NTH_01137</name>
</gene>
<accession>A0ABY5MI20</accession>
<dbReference type="Pfam" id="PF03466">
    <property type="entry name" value="LysR_substrate"/>
    <property type="match status" value="1"/>
</dbReference>
<dbReference type="SUPFAM" id="SSF46785">
    <property type="entry name" value="Winged helix' DNA-binding domain"/>
    <property type="match status" value="2"/>
</dbReference>
<dbReference type="PROSITE" id="PS50931">
    <property type="entry name" value="HTH_LYSR"/>
    <property type="match status" value="2"/>
</dbReference>